<dbReference type="PROSITE" id="PS00530">
    <property type="entry name" value="RNASE_T2_1"/>
    <property type="match status" value="1"/>
</dbReference>
<evidence type="ECO:0000313" key="22">
    <source>
        <dbReference type="Proteomes" id="UP000483672"/>
    </source>
</evidence>
<dbReference type="CDD" id="cd01061">
    <property type="entry name" value="RNase_T2_euk"/>
    <property type="match status" value="1"/>
</dbReference>
<dbReference type="PANTHER" id="PTHR11240">
    <property type="entry name" value="RIBONUCLEASE T2"/>
    <property type="match status" value="1"/>
</dbReference>
<feature type="signal peptide" evidence="19">
    <location>
        <begin position="1"/>
        <end position="18"/>
    </location>
</feature>
<keyword evidence="7" id="KW-0540">Nuclease</keyword>
<dbReference type="PROSITE" id="PS00531">
    <property type="entry name" value="RNASE_T2_2"/>
    <property type="match status" value="1"/>
</dbReference>
<evidence type="ECO:0000256" key="1">
    <source>
        <dbReference type="ARBA" id="ARBA00004410"/>
    </source>
</evidence>
<dbReference type="InterPro" id="IPR057328">
    <property type="entry name" value="RNaseT2L_C"/>
</dbReference>
<dbReference type="EC" id="4.6.1.19" evidence="4"/>
<evidence type="ECO:0000256" key="7">
    <source>
        <dbReference type="ARBA" id="ARBA00022722"/>
    </source>
</evidence>
<dbReference type="GO" id="GO:0005775">
    <property type="term" value="C:vacuolar lumen"/>
    <property type="evidence" value="ECO:0007669"/>
    <property type="project" value="UniProtKB-SubCell"/>
</dbReference>
<keyword evidence="13" id="KW-0456">Lyase</keyword>
<accession>A0A6G1MH48</accession>
<dbReference type="AlphaFoldDB" id="A0A6G1MH48"/>
<dbReference type="InterPro" id="IPR033130">
    <property type="entry name" value="RNase_T2_His_AS_2"/>
</dbReference>
<keyword evidence="6" id="KW-0926">Vacuole</keyword>
<feature type="chain" id="PRO_5041131428" description="Ribonuclease T2-like" evidence="19">
    <location>
        <begin position="19"/>
        <end position="412"/>
    </location>
</feature>
<dbReference type="Proteomes" id="UP000483672">
    <property type="component" value="Unassembled WGS sequence"/>
</dbReference>
<evidence type="ECO:0000256" key="3">
    <source>
        <dbReference type="ARBA" id="ARBA00007469"/>
    </source>
</evidence>
<evidence type="ECO:0000256" key="5">
    <source>
        <dbReference type="ARBA" id="ARBA00022490"/>
    </source>
</evidence>
<evidence type="ECO:0000256" key="17">
    <source>
        <dbReference type="RuleBase" id="RU004328"/>
    </source>
</evidence>
<dbReference type="EMBL" id="WIPF01000009">
    <property type="protein sequence ID" value="KAF3230222.1"/>
    <property type="molecule type" value="Genomic_DNA"/>
</dbReference>
<evidence type="ECO:0000256" key="9">
    <source>
        <dbReference type="ARBA" id="ARBA00022759"/>
    </source>
</evidence>
<keyword evidence="10" id="KW-0378">Hydrolase</keyword>
<dbReference type="FunFam" id="3.90.730.10:FF:000004">
    <property type="entry name" value="Ribonuclease T2-like"/>
    <property type="match status" value="1"/>
</dbReference>
<evidence type="ECO:0000256" key="15">
    <source>
        <dbReference type="ARBA" id="ARBA00071169"/>
    </source>
</evidence>
<gene>
    <name evidence="21" type="primary">RNY1_2</name>
    <name evidence="21" type="ORF">TWF191_010920</name>
</gene>
<organism evidence="21 22">
    <name type="scientific">Orbilia oligospora</name>
    <name type="common">Nematode-trapping fungus</name>
    <name type="synonym">Arthrobotrys oligospora</name>
    <dbReference type="NCBI Taxonomy" id="2813651"/>
    <lineage>
        <taxon>Eukaryota</taxon>
        <taxon>Fungi</taxon>
        <taxon>Dikarya</taxon>
        <taxon>Ascomycota</taxon>
        <taxon>Pezizomycotina</taxon>
        <taxon>Orbiliomycetes</taxon>
        <taxon>Orbiliales</taxon>
        <taxon>Orbiliaceae</taxon>
        <taxon>Orbilia</taxon>
    </lineage>
</organism>
<keyword evidence="12" id="KW-0325">Glycoprotein</keyword>
<dbReference type="InterPro" id="IPR036430">
    <property type="entry name" value="RNase_T2-like_sf"/>
</dbReference>
<feature type="active site" evidence="16">
    <location>
        <position position="147"/>
    </location>
</feature>
<proteinExistence type="inferred from homology"/>
<protein>
    <recommendedName>
        <fullName evidence="15">Ribonuclease T2-like</fullName>
        <ecNumber evidence="4">4.6.1.19</ecNumber>
    </recommendedName>
</protein>
<keyword evidence="11" id="KW-1015">Disulfide bond</keyword>
<dbReference type="GO" id="GO:0005576">
    <property type="term" value="C:extracellular region"/>
    <property type="evidence" value="ECO:0007669"/>
    <property type="project" value="TreeGrafter"/>
</dbReference>
<feature type="active site" evidence="16">
    <location>
        <position position="143"/>
    </location>
</feature>
<comment type="caution">
    <text evidence="21">The sequence shown here is derived from an EMBL/GenBank/DDBJ whole genome shotgun (WGS) entry which is preliminary data.</text>
</comment>
<evidence type="ECO:0000256" key="16">
    <source>
        <dbReference type="PIRSR" id="PIRSR633697-1"/>
    </source>
</evidence>
<name>A0A6G1MH48_ORBOL</name>
<evidence type="ECO:0000256" key="2">
    <source>
        <dbReference type="ARBA" id="ARBA00004496"/>
    </source>
</evidence>
<evidence type="ECO:0000256" key="13">
    <source>
        <dbReference type="ARBA" id="ARBA00023239"/>
    </source>
</evidence>
<dbReference type="PANTHER" id="PTHR11240:SF22">
    <property type="entry name" value="RIBONUCLEASE T2"/>
    <property type="match status" value="1"/>
</dbReference>
<feature type="active site" evidence="16">
    <location>
        <position position="85"/>
    </location>
</feature>
<evidence type="ECO:0000256" key="14">
    <source>
        <dbReference type="ARBA" id="ARBA00025494"/>
    </source>
</evidence>
<evidence type="ECO:0000256" key="6">
    <source>
        <dbReference type="ARBA" id="ARBA00022554"/>
    </source>
</evidence>
<evidence type="ECO:0000256" key="19">
    <source>
        <dbReference type="SAM" id="SignalP"/>
    </source>
</evidence>
<evidence type="ECO:0000256" key="8">
    <source>
        <dbReference type="ARBA" id="ARBA00022729"/>
    </source>
</evidence>
<dbReference type="GO" id="GO:0006401">
    <property type="term" value="P:RNA catabolic process"/>
    <property type="evidence" value="ECO:0007669"/>
    <property type="project" value="TreeGrafter"/>
</dbReference>
<feature type="domain" description="RNase T2-like C-terminal" evidence="20">
    <location>
        <begin position="299"/>
        <end position="409"/>
    </location>
</feature>
<dbReference type="GO" id="GO:0003723">
    <property type="term" value="F:RNA binding"/>
    <property type="evidence" value="ECO:0007669"/>
    <property type="project" value="InterPro"/>
</dbReference>
<dbReference type="Pfam" id="PF25488">
    <property type="entry name" value="RNaseT2L_C"/>
    <property type="match status" value="1"/>
</dbReference>
<evidence type="ECO:0000256" key="10">
    <source>
        <dbReference type="ARBA" id="ARBA00022801"/>
    </source>
</evidence>
<dbReference type="InterPro" id="IPR001568">
    <property type="entry name" value="RNase_T2-like"/>
</dbReference>
<dbReference type="GO" id="GO:0033897">
    <property type="term" value="F:ribonuclease T2 activity"/>
    <property type="evidence" value="ECO:0007669"/>
    <property type="project" value="UniProtKB-EC"/>
</dbReference>
<sequence length="412" mass="44379">MHSKLLVPYLATLSIVAASPLNIFCQRAPVVGPTCTKEETSQLSCHNTAPVNNLCCFNSPGGQILLTQFWNARPDFGPKESWTIHGLWPDKCDGTYESYCDKSRETSDVTAVLKKFGKTETLDYMNVYWKSNNNDDDGFWQHEWNKHGTCMSTYEPKCYTNYQKDQAIADYMDKTVELFKGLNTYNILATAGILPSDTTSYTLEALQAAVKRSPHGQEVVFNCKNGSLREVWYHFNIYGSAQSGKYVPAGIVGSPSNCPKTGIKYYPKGGSGTPTTTTKATTTDGPTSTPTGTVTPGEPFSGRGYLTVDKGGCLISAGKWYTKGTCATYTATASGNGFTLKSSKGNCGIVSEEFKCGTDVTSTVFTASSGALVNGGSTSYYADGDANDGSQVGVFTSSSGRQTVLTISWLAI</sequence>
<evidence type="ECO:0000313" key="21">
    <source>
        <dbReference type="EMBL" id="KAF3230222.1"/>
    </source>
</evidence>
<comment type="function">
    <text evidence="14">Rnase which modulates cell survival under stress conditions. Released from the vacuole to the cytoplasm during stress to promote tRNA and rRNA cleavage and to activate separately a downstream pathway that promotes cell death. Involved in cell size, vacuolar morphology and growth at high temperatures and high salt concentration.</text>
</comment>
<evidence type="ECO:0000256" key="12">
    <source>
        <dbReference type="ARBA" id="ARBA00023180"/>
    </source>
</evidence>
<dbReference type="SUPFAM" id="SSF55895">
    <property type="entry name" value="Ribonuclease Rh-like"/>
    <property type="match status" value="1"/>
</dbReference>
<evidence type="ECO:0000256" key="4">
    <source>
        <dbReference type="ARBA" id="ARBA00012571"/>
    </source>
</evidence>
<dbReference type="InterPro" id="IPR018188">
    <property type="entry name" value="RNase_T2_His_AS_1"/>
</dbReference>
<reference evidence="21 22" key="1">
    <citation type="submission" date="2019-06" db="EMBL/GenBank/DDBJ databases">
        <authorList>
            <person name="Palmer J.M."/>
        </authorList>
    </citation>
    <scope>NUCLEOTIDE SEQUENCE [LARGE SCALE GENOMIC DNA]</scope>
    <source>
        <strain evidence="21 22">TWF191</strain>
    </source>
</reference>
<keyword evidence="8 19" id="KW-0732">Signal</keyword>
<dbReference type="Gene3D" id="3.90.730.10">
    <property type="entry name" value="Ribonuclease T2-like"/>
    <property type="match status" value="1"/>
</dbReference>
<keyword evidence="9" id="KW-0255">Endonuclease</keyword>
<keyword evidence="5" id="KW-0963">Cytoplasm</keyword>
<dbReference type="Pfam" id="PF00445">
    <property type="entry name" value="Ribonuclease_T2"/>
    <property type="match status" value="1"/>
</dbReference>
<dbReference type="GO" id="GO:0016787">
    <property type="term" value="F:hydrolase activity"/>
    <property type="evidence" value="ECO:0007669"/>
    <property type="project" value="UniProtKB-KW"/>
</dbReference>
<evidence type="ECO:0000259" key="20">
    <source>
        <dbReference type="Pfam" id="PF25488"/>
    </source>
</evidence>
<feature type="region of interest" description="Disordered" evidence="18">
    <location>
        <begin position="269"/>
        <end position="300"/>
    </location>
</feature>
<comment type="similarity">
    <text evidence="3 17">Belongs to the RNase T2 family.</text>
</comment>
<feature type="compositionally biased region" description="Low complexity" evidence="18">
    <location>
        <begin position="273"/>
        <end position="299"/>
    </location>
</feature>
<dbReference type="InterPro" id="IPR033697">
    <property type="entry name" value="Ribonuclease_T2_eukaryotic"/>
</dbReference>
<comment type="subcellular location">
    <subcellularLocation>
        <location evidence="2">Cytoplasm</location>
    </subcellularLocation>
    <subcellularLocation>
        <location evidence="1">Vacuole lumen</location>
    </subcellularLocation>
</comment>
<evidence type="ECO:0000256" key="11">
    <source>
        <dbReference type="ARBA" id="ARBA00023157"/>
    </source>
</evidence>
<evidence type="ECO:0000256" key="18">
    <source>
        <dbReference type="SAM" id="MobiDB-lite"/>
    </source>
</evidence>